<proteinExistence type="predicted"/>
<evidence type="ECO:0000313" key="3">
    <source>
        <dbReference type="Proteomes" id="UP000481861"/>
    </source>
</evidence>
<sequence length="187" mass="20614">MKLFALLCLAVASLAAPLTSDPQGAGESNVLTTAPQDAGESNVLITAPDSFNISGVANAQGGWGICKFHMLHVETCKDRQIQIRGTIKGVHRGMWVPLNLENYNLQFAASIVNTFHHPLTIGGAEWFGEHRVFMHYDTCRWDSRYSTQACGRCYSGDWTAGPFDCGDPRQDGYRRTSDMDCAFSCSW</sequence>
<name>A0A7C8MB85_9PLEO</name>
<accession>A0A7C8MB85</accession>
<feature type="chain" id="PRO_5028955204" evidence="1">
    <location>
        <begin position="16"/>
        <end position="187"/>
    </location>
</feature>
<reference evidence="2 3" key="1">
    <citation type="submission" date="2020-01" db="EMBL/GenBank/DDBJ databases">
        <authorList>
            <consortium name="DOE Joint Genome Institute"/>
            <person name="Haridas S."/>
            <person name="Albert R."/>
            <person name="Binder M."/>
            <person name="Bloem J."/>
            <person name="Labutti K."/>
            <person name="Salamov A."/>
            <person name="Andreopoulos B."/>
            <person name="Baker S.E."/>
            <person name="Barry K."/>
            <person name="Bills G."/>
            <person name="Bluhm B.H."/>
            <person name="Cannon C."/>
            <person name="Castanera R."/>
            <person name="Culley D.E."/>
            <person name="Daum C."/>
            <person name="Ezra D."/>
            <person name="Gonzalez J.B."/>
            <person name="Henrissat B."/>
            <person name="Kuo A."/>
            <person name="Liang C."/>
            <person name="Lipzen A."/>
            <person name="Lutzoni F."/>
            <person name="Magnuson J."/>
            <person name="Mondo S."/>
            <person name="Nolan M."/>
            <person name="Ohm R."/>
            <person name="Pangilinan J."/>
            <person name="Park H.-J.H."/>
            <person name="Ramirez L."/>
            <person name="Alfaro M."/>
            <person name="Sun H."/>
            <person name="Tritt A."/>
            <person name="Yoshinaga Y."/>
            <person name="Zwiers L.-H.L."/>
            <person name="Turgeon B.G."/>
            <person name="Goodwin S.B."/>
            <person name="Spatafora J.W."/>
            <person name="Crous P.W."/>
            <person name="Grigoriev I.V."/>
        </authorList>
    </citation>
    <scope>NUCLEOTIDE SEQUENCE [LARGE SCALE GENOMIC DNA]</scope>
    <source>
        <strain evidence="2 3">CBS 611.86</strain>
    </source>
</reference>
<gene>
    <name evidence="2" type="ORF">BDV95DRAFT_592840</name>
</gene>
<feature type="signal peptide" evidence="1">
    <location>
        <begin position="1"/>
        <end position="15"/>
    </location>
</feature>
<dbReference type="Proteomes" id="UP000481861">
    <property type="component" value="Unassembled WGS sequence"/>
</dbReference>
<evidence type="ECO:0000313" key="2">
    <source>
        <dbReference type="EMBL" id="KAF2873479.1"/>
    </source>
</evidence>
<comment type="caution">
    <text evidence="2">The sequence shown here is derived from an EMBL/GenBank/DDBJ whole genome shotgun (WGS) entry which is preliminary data.</text>
</comment>
<dbReference type="AlphaFoldDB" id="A0A7C8MB85"/>
<evidence type="ECO:0000256" key="1">
    <source>
        <dbReference type="SAM" id="SignalP"/>
    </source>
</evidence>
<keyword evidence="1" id="KW-0732">Signal</keyword>
<dbReference type="EMBL" id="JAADJZ010000007">
    <property type="protein sequence ID" value="KAF2873479.1"/>
    <property type="molecule type" value="Genomic_DNA"/>
</dbReference>
<protein>
    <submittedName>
        <fullName evidence="2">Uncharacterized protein</fullName>
    </submittedName>
</protein>
<organism evidence="2 3">
    <name type="scientific">Massariosphaeria phaeospora</name>
    <dbReference type="NCBI Taxonomy" id="100035"/>
    <lineage>
        <taxon>Eukaryota</taxon>
        <taxon>Fungi</taxon>
        <taxon>Dikarya</taxon>
        <taxon>Ascomycota</taxon>
        <taxon>Pezizomycotina</taxon>
        <taxon>Dothideomycetes</taxon>
        <taxon>Pleosporomycetidae</taxon>
        <taxon>Pleosporales</taxon>
        <taxon>Pleosporales incertae sedis</taxon>
        <taxon>Massariosphaeria</taxon>
    </lineage>
</organism>
<keyword evidence="3" id="KW-1185">Reference proteome</keyword>